<feature type="transmembrane region" description="Helical" evidence="5">
    <location>
        <begin position="486"/>
        <end position="509"/>
    </location>
</feature>
<feature type="transmembrane region" description="Helical" evidence="5">
    <location>
        <begin position="255"/>
        <end position="278"/>
    </location>
</feature>
<feature type="transmembrane region" description="Helical" evidence="5">
    <location>
        <begin position="171"/>
        <end position="191"/>
    </location>
</feature>
<feature type="transmembrane region" description="Helical" evidence="5">
    <location>
        <begin position="607"/>
        <end position="630"/>
    </location>
</feature>
<evidence type="ECO:0000256" key="1">
    <source>
        <dbReference type="ARBA" id="ARBA00004141"/>
    </source>
</evidence>
<evidence type="ECO:0000256" key="2">
    <source>
        <dbReference type="ARBA" id="ARBA00022692"/>
    </source>
</evidence>
<dbReference type="CDD" id="cd00038">
    <property type="entry name" value="CAP_ED"/>
    <property type="match status" value="1"/>
</dbReference>
<keyword evidence="8" id="KW-1185">Reference proteome</keyword>
<dbReference type="PROSITE" id="PS50042">
    <property type="entry name" value="CNMP_BINDING_3"/>
    <property type="match status" value="1"/>
</dbReference>
<dbReference type="GO" id="GO:1905039">
    <property type="term" value="P:carboxylic acid transmembrane transport"/>
    <property type="evidence" value="ECO:0007669"/>
    <property type="project" value="UniProtKB-ARBA"/>
</dbReference>
<dbReference type="Proteomes" id="UP000009080">
    <property type="component" value="Chromosome"/>
</dbReference>
<comment type="subcellular location">
    <subcellularLocation>
        <location evidence="1">Membrane</location>
        <topology evidence="1">Multi-pass membrane protein</topology>
    </subcellularLocation>
</comment>
<dbReference type="InterPro" id="IPR018490">
    <property type="entry name" value="cNMP-bd_dom_sf"/>
</dbReference>
<dbReference type="STRING" id="377629.TERTU_2248"/>
<feature type="transmembrane region" description="Helical" evidence="5">
    <location>
        <begin position="203"/>
        <end position="219"/>
    </location>
</feature>
<feature type="transmembrane region" description="Helical" evidence="5">
    <location>
        <begin position="456"/>
        <end position="474"/>
    </location>
</feature>
<dbReference type="GO" id="GO:0005886">
    <property type="term" value="C:plasma membrane"/>
    <property type="evidence" value="ECO:0007669"/>
    <property type="project" value="TreeGrafter"/>
</dbReference>
<feature type="transmembrane region" description="Helical" evidence="5">
    <location>
        <begin position="433"/>
        <end position="450"/>
    </location>
</feature>
<dbReference type="RefSeq" id="WP_015820723.1">
    <property type="nucleotide sequence ID" value="NC_012997.1"/>
</dbReference>
<dbReference type="InterPro" id="IPR001898">
    <property type="entry name" value="SLC13A/DASS"/>
</dbReference>
<dbReference type="AlphaFoldDB" id="C5BJM4"/>
<evidence type="ECO:0000256" key="4">
    <source>
        <dbReference type="ARBA" id="ARBA00023136"/>
    </source>
</evidence>
<evidence type="ECO:0000256" key="5">
    <source>
        <dbReference type="SAM" id="Phobius"/>
    </source>
</evidence>
<feature type="transmembrane region" description="Helical" evidence="5">
    <location>
        <begin position="226"/>
        <end position="243"/>
    </location>
</feature>
<dbReference type="HOGENOM" id="CLU_030721_0_0_6"/>
<protein>
    <submittedName>
        <fullName evidence="7">Sodium:sulfate symporter family protein</fullName>
    </submittedName>
</protein>
<feature type="domain" description="Cyclic nucleotide-binding" evidence="6">
    <location>
        <begin position="35"/>
        <end position="124"/>
    </location>
</feature>
<keyword evidence="3 5" id="KW-1133">Transmembrane helix</keyword>
<dbReference type="eggNOG" id="COG0664">
    <property type="taxonomic scope" value="Bacteria"/>
</dbReference>
<dbReference type="PANTHER" id="PTHR10283:SF82">
    <property type="entry name" value="SOLUTE CARRIER FAMILY 13 MEMBER 2"/>
    <property type="match status" value="1"/>
</dbReference>
<dbReference type="EMBL" id="CP001614">
    <property type="protein sequence ID" value="ACR14609.1"/>
    <property type="molecule type" value="Genomic_DNA"/>
</dbReference>
<accession>C5BJM4</accession>
<dbReference type="Gene3D" id="2.60.120.10">
    <property type="entry name" value="Jelly Rolls"/>
    <property type="match status" value="1"/>
</dbReference>
<dbReference type="Pfam" id="PF00027">
    <property type="entry name" value="cNMP_binding"/>
    <property type="match status" value="1"/>
</dbReference>
<evidence type="ECO:0000313" key="8">
    <source>
        <dbReference type="Proteomes" id="UP000009080"/>
    </source>
</evidence>
<dbReference type="GO" id="GO:0008514">
    <property type="term" value="F:organic anion transmembrane transporter activity"/>
    <property type="evidence" value="ECO:0007669"/>
    <property type="project" value="UniProtKB-ARBA"/>
</dbReference>
<feature type="transmembrane region" description="Helical" evidence="5">
    <location>
        <begin position="379"/>
        <end position="400"/>
    </location>
</feature>
<keyword evidence="2 5" id="KW-0812">Transmembrane</keyword>
<dbReference type="InterPro" id="IPR000595">
    <property type="entry name" value="cNMP-bd_dom"/>
</dbReference>
<name>C5BJM4_TERTT</name>
<dbReference type="PANTHER" id="PTHR10283">
    <property type="entry name" value="SOLUTE CARRIER FAMILY 13 MEMBER"/>
    <property type="match status" value="1"/>
</dbReference>
<sequence>MGSDVRVAGDETVYGFSASQDGSSRVCQFLLDCPLFAASTLEDKARSVGLAYIKELKSGEVLFHKGDRAKTLFYLLDGRLALEGEPDKDTLGAGFYGEESVMGMPTYIAGLVASRACTVLVMPRAFIALHSRYAQFYQGIVDHFHRQLSGELVISEPSGSLALARVDNGMLVGWALSLCIPLAVFLGLHSLKSEGLLDLSDNGITYSAILGTCAVMWMFRLLPDYITGLFSILSAVLMGIAAPETAFSGFSSDSFFLAMGILGLSVVIKSSGLSYRLFIALLRIGPARKFWYNLSFFTVGGLLTPFIPTTNGRVTLVANLLPEILTGVPEKIRRAEGPRLKMNLLHGASLLSPFFVSSKSVNFIVLGMLPLQVQESFQWVSWFIAGSAVCGVMLALYLLLNLVMFRNRVSFVVPKSIVRSQQQLLGRLTGQEWSGLLGLAVLLFGLMFSSLHKLDIAWVAMAILFYLMMFGFLGQKQFRASIDWSFLVFLGSLIGMVNVIRETGIHLWLSDQLNFLVVLMDSSPGIFVVVLAISIALVRIVLPINATVIVFATLLIPLASNVSLNPWIIGFLILLFSESFILPYQASYYSLFLELTSSVEVGSQKKIFVFHCAIWLIKLSAVYASIPFWVHLGLLA</sequence>
<gene>
    <name evidence="7" type="ordered locus">TERTU_2248</name>
</gene>
<dbReference type="OrthoDB" id="8740737at2"/>
<dbReference type="KEGG" id="ttu:TERTU_2248"/>
<dbReference type="InterPro" id="IPR014710">
    <property type="entry name" value="RmlC-like_jellyroll"/>
</dbReference>
<proteinExistence type="predicted"/>
<dbReference type="SUPFAM" id="SSF51206">
    <property type="entry name" value="cAMP-binding domain-like"/>
    <property type="match status" value="1"/>
</dbReference>
<evidence type="ECO:0000259" key="6">
    <source>
        <dbReference type="PROSITE" id="PS50042"/>
    </source>
</evidence>
<organism evidence="7 8">
    <name type="scientific">Teredinibacter turnerae (strain ATCC 39867 / T7901)</name>
    <dbReference type="NCBI Taxonomy" id="377629"/>
    <lineage>
        <taxon>Bacteria</taxon>
        <taxon>Pseudomonadati</taxon>
        <taxon>Pseudomonadota</taxon>
        <taxon>Gammaproteobacteria</taxon>
        <taxon>Cellvibrionales</taxon>
        <taxon>Cellvibrionaceae</taxon>
        <taxon>Teredinibacter</taxon>
    </lineage>
</organism>
<dbReference type="eggNOG" id="COG0471">
    <property type="taxonomic scope" value="Bacteria"/>
</dbReference>
<dbReference type="Pfam" id="PF00939">
    <property type="entry name" value="Na_sulph_symp"/>
    <property type="match status" value="1"/>
</dbReference>
<reference evidence="7 8" key="1">
    <citation type="journal article" date="2009" name="PLoS ONE">
        <title>The complete genome of Teredinibacter turnerae T7901: an intracellular endosymbiont of marine wood-boring bivalves (shipworms).</title>
        <authorList>
            <person name="Yang J.C."/>
            <person name="Madupu R."/>
            <person name="Durkin A.S."/>
            <person name="Ekborg N.A."/>
            <person name="Pedamallu C.S."/>
            <person name="Hostetler J.B."/>
            <person name="Radune D."/>
            <person name="Toms B.S."/>
            <person name="Henrissat B."/>
            <person name="Coutinho P.M."/>
            <person name="Schwarz S."/>
            <person name="Field L."/>
            <person name="Trindade-Silva A.E."/>
            <person name="Soares C.A.G."/>
            <person name="Elshahawi S."/>
            <person name="Hanora A."/>
            <person name="Schmidt E.W."/>
            <person name="Haygood M.G."/>
            <person name="Posfai J."/>
            <person name="Benner J."/>
            <person name="Madinger C."/>
            <person name="Nove J."/>
            <person name="Anton B."/>
            <person name="Chaudhary K."/>
            <person name="Foster J."/>
            <person name="Holman A."/>
            <person name="Kumar S."/>
            <person name="Lessard P.A."/>
            <person name="Luyten Y.A."/>
            <person name="Slatko B."/>
            <person name="Wood N."/>
            <person name="Wu B."/>
            <person name="Teplitski M."/>
            <person name="Mougous J.D."/>
            <person name="Ward N."/>
            <person name="Eisen J.A."/>
            <person name="Badger J.H."/>
            <person name="Distel D.L."/>
        </authorList>
    </citation>
    <scope>NUCLEOTIDE SEQUENCE [LARGE SCALE GENOMIC DNA]</scope>
    <source>
        <strain evidence="8">ATCC 39867 / T7901</strain>
    </source>
</reference>
<evidence type="ECO:0000256" key="3">
    <source>
        <dbReference type="ARBA" id="ARBA00022989"/>
    </source>
</evidence>
<evidence type="ECO:0000313" key="7">
    <source>
        <dbReference type="EMBL" id="ACR14609.1"/>
    </source>
</evidence>
<feature type="transmembrane region" description="Helical" evidence="5">
    <location>
        <begin position="290"/>
        <end position="308"/>
    </location>
</feature>
<keyword evidence="4 5" id="KW-0472">Membrane</keyword>